<dbReference type="STRING" id="1423730.FC75_GL002239"/>
<evidence type="ECO:0000313" key="4">
    <source>
        <dbReference type="Proteomes" id="UP000050865"/>
    </source>
</evidence>
<dbReference type="Proteomes" id="UP000050865">
    <property type="component" value="Unassembled WGS sequence"/>
</dbReference>
<proteinExistence type="predicted"/>
<feature type="transmembrane region" description="Helical" evidence="1">
    <location>
        <begin position="47"/>
        <end position="67"/>
    </location>
</feature>
<comment type="caution">
    <text evidence="3">The sequence shown here is derived from an EMBL/GenBank/DDBJ whole genome shotgun (WGS) entry which is preliminary data.</text>
</comment>
<feature type="transmembrane region" description="Helical" evidence="1">
    <location>
        <begin position="21"/>
        <end position="41"/>
    </location>
</feature>
<evidence type="ECO:0000259" key="2">
    <source>
        <dbReference type="Pfam" id="PF03703"/>
    </source>
</evidence>
<name>A0A0R2F9A8_9LACO</name>
<dbReference type="EMBL" id="AYZJ01000050">
    <property type="protein sequence ID" value="KRN21437.1"/>
    <property type="molecule type" value="Genomic_DNA"/>
</dbReference>
<keyword evidence="1" id="KW-1133">Transmembrane helix</keyword>
<evidence type="ECO:0000313" key="3">
    <source>
        <dbReference type="EMBL" id="KRN21437.1"/>
    </source>
</evidence>
<dbReference type="Pfam" id="PF03703">
    <property type="entry name" value="bPH_2"/>
    <property type="match status" value="1"/>
</dbReference>
<accession>A0A0R2F9A8</accession>
<feature type="domain" description="YdbS-like PH" evidence="2">
    <location>
        <begin position="71"/>
        <end position="147"/>
    </location>
</feature>
<evidence type="ECO:0000256" key="1">
    <source>
        <dbReference type="SAM" id="Phobius"/>
    </source>
</evidence>
<reference evidence="3 4" key="1">
    <citation type="journal article" date="2015" name="Genome Announc.">
        <title>Expanding the biotechnology potential of lactobacilli through comparative genomics of 213 strains and associated genera.</title>
        <authorList>
            <person name="Sun Z."/>
            <person name="Harris H.M."/>
            <person name="McCann A."/>
            <person name="Guo C."/>
            <person name="Argimon S."/>
            <person name="Zhang W."/>
            <person name="Yang X."/>
            <person name="Jeffery I.B."/>
            <person name="Cooney J.C."/>
            <person name="Kagawa T.F."/>
            <person name="Liu W."/>
            <person name="Song Y."/>
            <person name="Salvetti E."/>
            <person name="Wrobel A."/>
            <person name="Rasinkangas P."/>
            <person name="Parkhill J."/>
            <person name="Rea M.C."/>
            <person name="O'Sullivan O."/>
            <person name="Ritari J."/>
            <person name="Douillard F.P."/>
            <person name="Paul Ross R."/>
            <person name="Yang R."/>
            <person name="Briner A.E."/>
            <person name="Felis G.E."/>
            <person name="de Vos W.M."/>
            <person name="Barrangou R."/>
            <person name="Klaenhammer T.R."/>
            <person name="Caufield P.W."/>
            <person name="Cui Y."/>
            <person name="Zhang H."/>
            <person name="O'Toole P.W."/>
        </authorList>
    </citation>
    <scope>NUCLEOTIDE SEQUENCE [LARGE SCALE GENOMIC DNA]</scope>
    <source>
        <strain evidence="3 4">DSM 22697</strain>
    </source>
</reference>
<dbReference type="InterPro" id="IPR005182">
    <property type="entry name" value="YdbS-like_PH"/>
</dbReference>
<dbReference type="PANTHER" id="PTHR34473:SF2">
    <property type="entry name" value="UPF0699 TRANSMEMBRANE PROTEIN YDBT"/>
    <property type="match status" value="1"/>
</dbReference>
<dbReference type="PATRIC" id="fig|1423730.4.peg.2327"/>
<organism evidence="3 4">
    <name type="scientific">Lacticaseibacillus camelliae DSM 22697 = JCM 13995</name>
    <dbReference type="NCBI Taxonomy" id="1423730"/>
    <lineage>
        <taxon>Bacteria</taxon>
        <taxon>Bacillati</taxon>
        <taxon>Bacillota</taxon>
        <taxon>Bacilli</taxon>
        <taxon>Lactobacillales</taxon>
        <taxon>Lactobacillaceae</taxon>
        <taxon>Lacticaseibacillus</taxon>
    </lineage>
</organism>
<gene>
    <name evidence="3" type="ORF">FC75_GL002239</name>
</gene>
<keyword evidence="1" id="KW-0472">Membrane</keyword>
<dbReference type="AlphaFoldDB" id="A0A0R2F9A8"/>
<dbReference type="PANTHER" id="PTHR34473">
    <property type="entry name" value="UPF0699 TRANSMEMBRANE PROTEIN YDBS"/>
    <property type="match status" value="1"/>
</dbReference>
<sequence>MMGMKGEHLPAQIKTVWRTKALIDGAIWLAITIFLLVAWRLWHWPWWPAAITGAAAILHAGIHLVLIPYRYQFWRYLITPTAVYLRSGYIFRSEKAVPISRIQNVTLESGPIMQWQGLQEVQVQTASTTDSIAGVTQDVAAALRDRIMQLAQEARDEG</sequence>
<keyword evidence="4" id="KW-1185">Reference proteome</keyword>
<protein>
    <recommendedName>
        <fullName evidence="2">YdbS-like PH domain-containing protein</fullName>
    </recommendedName>
</protein>
<keyword evidence="1" id="KW-0812">Transmembrane</keyword>